<dbReference type="Proteomes" id="UP001205185">
    <property type="component" value="Unassembled WGS sequence"/>
</dbReference>
<keyword evidence="2" id="KW-1185">Reference proteome</keyword>
<protein>
    <submittedName>
        <fullName evidence="1">Uncharacterized protein</fullName>
    </submittedName>
</protein>
<accession>A0ABT1IA56</accession>
<organism evidence="1 2">
    <name type="scientific">Actinokineospora diospyrosa</name>
    <dbReference type="NCBI Taxonomy" id="103728"/>
    <lineage>
        <taxon>Bacteria</taxon>
        <taxon>Bacillati</taxon>
        <taxon>Actinomycetota</taxon>
        <taxon>Actinomycetes</taxon>
        <taxon>Pseudonocardiales</taxon>
        <taxon>Pseudonocardiaceae</taxon>
        <taxon>Actinokineospora</taxon>
    </lineage>
</organism>
<evidence type="ECO:0000313" key="1">
    <source>
        <dbReference type="EMBL" id="MCP2269520.1"/>
    </source>
</evidence>
<sequence>MLRSDLEITTWAKINDSCAISTEVEGSDLLVRFAGQLDNFEVLLTPASLDQLIAAATEGRDQLHAA</sequence>
<comment type="caution">
    <text evidence="1">The sequence shown here is derived from an EMBL/GenBank/DDBJ whole genome shotgun (WGS) entry which is preliminary data.</text>
</comment>
<reference evidence="1 2" key="1">
    <citation type="submission" date="2022-06" db="EMBL/GenBank/DDBJ databases">
        <title>Genomic Encyclopedia of Archaeal and Bacterial Type Strains, Phase II (KMG-II): from individual species to whole genera.</title>
        <authorList>
            <person name="Goeker M."/>
        </authorList>
    </citation>
    <scope>NUCLEOTIDE SEQUENCE [LARGE SCALE GENOMIC DNA]</scope>
    <source>
        <strain evidence="1 2">DSM 44255</strain>
    </source>
</reference>
<evidence type="ECO:0000313" key="2">
    <source>
        <dbReference type="Proteomes" id="UP001205185"/>
    </source>
</evidence>
<name>A0ABT1IA56_9PSEU</name>
<proteinExistence type="predicted"/>
<gene>
    <name evidence="1" type="ORF">LV75_002009</name>
</gene>
<dbReference type="EMBL" id="JAMTCO010000005">
    <property type="protein sequence ID" value="MCP2269520.1"/>
    <property type="molecule type" value="Genomic_DNA"/>
</dbReference>